<dbReference type="PANTHER" id="PTHR42776">
    <property type="entry name" value="SERINE PEPTIDASE S9 FAMILY MEMBER"/>
    <property type="match status" value="1"/>
</dbReference>
<dbReference type="EC" id="3.4.19.1" evidence="5"/>
<keyword evidence="7" id="KW-0963">Cytoplasm</keyword>
<dbReference type="SUPFAM" id="SSF82171">
    <property type="entry name" value="DPP6 N-terminal domain-like"/>
    <property type="match status" value="1"/>
</dbReference>
<accession>A0A8D0CXD1</accession>
<dbReference type="Pfam" id="PF00326">
    <property type="entry name" value="Peptidase_S9"/>
    <property type="match status" value="1"/>
</dbReference>
<feature type="domain" description="Acylamino-acid-releasing enzyme N-terminal" evidence="10">
    <location>
        <begin position="39"/>
        <end position="406"/>
    </location>
</feature>
<dbReference type="InterPro" id="IPR001375">
    <property type="entry name" value="Peptidase_S9_cat"/>
</dbReference>
<evidence type="ECO:0000256" key="5">
    <source>
        <dbReference type="ARBA" id="ARBA00012917"/>
    </source>
</evidence>
<keyword evidence="8" id="KW-0378">Hydrolase</keyword>
<proteinExistence type="inferred from homology"/>
<dbReference type="GO" id="GO:0004252">
    <property type="term" value="F:serine-type endopeptidase activity"/>
    <property type="evidence" value="ECO:0007669"/>
    <property type="project" value="TreeGrafter"/>
</dbReference>
<comment type="subunit">
    <text evidence="4">Homotetramer.</text>
</comment>
<evidence type="ECO:0000259" key="10">
    <source>
        <dbReference type="Pfam" id="PF19283"/>
    </source>
</evidence>
<evidence type="ECO:0000259" key="9">
    <source>
        <dbReference type="Pfam" id="PF00326"/>
    </source>
</evidence>
<dbReference type="SUPFAM" id="SSF53474">
    <property type="entry name" value="alpha/beta-Hydrolases"/>
    <property type="match status" value="1"/>
</dbReference>
<evidence type="ECO:0000256" key="2">
    <source>
        <dbReference type="ARBA" id="ARBA00004496"/>
    </source>
</evidence>
<reference evidence="11" key="1">
    <citation type="submission" date="2025-08" db="UniProtKB">
        <authorList>
            <consortium name="Ensembl"/>
        </authorList>
    </citation>
    <scope>IDENTIFICATION</scope>
</reference>
<dbReference type="Pfam" id="PF19283">
    <property type="entry name" value="APEH_N"/>
    <property type="match status" value="1"/>
</dbReference>
<dbReference type="AlphaFoldDB" id="A0A8D0CXD1"/>
<dbReference type="Gene3D" id="3.40.50.1820">
    <property type="entry name" value="alpha/beta hydrolase"/>
    <property type="match status" value="1"/>
</dbReference>
<comment type="catalytic activity">
    <reaction evidence="1">
        <text>Cleavage of an N-acetyl or N-formyl amino acid from the N-terminus of a polypeptide.</text>
        <dbReference type="EC" id="3.4.19.1"/>
    </reaction>
</comment>
<comment type="subcellular location">
    <subcellularLocation>
        <location evidence="2">Cytoplasm</location>
    </subcellularLocation>
</comment>
<keyword evidence="12" id="KW-1185">Reference proteome</keyword>
<dbReference type="Proteomes" id="UP000694568">
    <property type="component" value="Unplaced"/>
</dbReference>
<dbReference type="Gene3D" id="2.120.10.30">
    <property type="entry name" value="TolB, C-terminal domain"/>
    <property type="match status" value="1"/>
</dbReference>
<dbReference type="InterPro" id="IPR045550">
    <property type="entry name" value="AARE_N"/>
</dbReference>
<gene>
    <name evidence="11" type="primary">zgc:136971</name>
</gene>
<dbReference type="GO" id="GO:0008242">
    <property type="term" value="F:omega peptidase activity"/>
    <property type="evidence" value="ECO:0007669"/>
    <property type="project" value="UniProtKB-EC"/>
</dbReference>
<evidence type="ECO:0000256" key="6">
    <source>
        <dbReference type="ARBA" id="ARBA00018421"/>
    </source>
</evidence>
<evidence type="ECO:0000256" key="1">
    <source>
        <dbReference type="ARBA" id="ARBA00000721"/>
    </source>
</evidence>
<dbReference type="GeneTree" id="ENSGT00940000166103"/>
<evidence type="ECO:0000256" key="8">
    <source>
        <dbReference type="ARBA" id="ARBA00022801"/>
    </source>
</evidence>
<feature type="domain" description="Peptidase S9 prolyl oligopeptidase catalytic" evidence="9">
    <location>
        <begin position="471"/>
        <end position="674"/>
    </location>
</feature>
<dbReference type="PANTHER" id="PTHR42776:SF1">
    <property type="entry name" value="ACYLAMINO-ACID-RELEASING ENZYME"/>
    <property type="match status" value="1"/>
</dbReference>
<dbReference type="InterPro" id="IPR029058">
    <property type="entry name" value="AB_hydrolase_fold"/>
</dbReference>
<dbReference type="FunFam" id="3.40.50.1820:FF:000043">
    <property type="entry name" value="acylamino-acid-releasing enzyme"/>
    <property type="match status" value="1"/>
</dbReference>
<reference evidence="11" key="2">
    <citation type="submission" date="2025-09" db="UniProtKB">
        <authorList>
            <consortium name="Ensembl"/>
        </authorList>
    </citation>
    <scope>IDENTIFICATION</scope>
</reference>
<evidence type="ECO:0000313" key="12">
    <source>
        <dbReference type="Proteomes" id="UP000694568"/>
    </source>
</evidence>
<dbReference type="Ensembl" id="ENSSLUT00000018754.1">
    <property type="protein sequence ID" value="ENSSLUP00000018177.1"/>
    <property type="gene ID" value="ENSSLUG00000008467.1"/>
</dbReference>
<comment type="similarity">
    <text evidence="3">Belongs to the peptidase S9C family.</text>
</comment>
<evidence type="ECO:0000256" key="7">
    <source>
        <dbReference type="ARBA" id="ARBA00022490"/>
    </source>
</evidence>
<protein>
    <recommendedName>
        <fullName evidence="6">Acylamino-acid-releasing enzyme</fullName>
        <ecNumber evidence="5">3.4.19.1</ecNumber>
    </recommendedName>
</protein>
<dbReference type="InterPro" id="IPR011042">
    <property type="entry name" value="6-blade_b-propeller_TolB-like"/>
</dbReference>
<evidence type="ECO:0000256" key="4">
    <source>
        <dbReference type="ARBA" id="ARBA00011881"/>
    </source>
</evidence>
<name>A0A8D0CXD1_SANLU</name>
<dbReference type="GO" id="GO:0006508">
    <property type="term" value="P:proteolysis"/>
    <property type="evidence" value="ECO:0007669"/>
    <property type="project" value="InterPro"/>
</dbReference>
<dbReference type="GO" id="GO:0005737">
    <property type="term" value="C:cytoplasm"/>
    <property type="evidence" value="ECO:0007669"/>
    <property type="project" value="UniProtKB-SubCell"/>
</dbReference>
<sequence>MDPRQVTGVYGELSGLPAPVFAHVSEEQLPELRTYTVTAEWSQSDLVRGSRLCYSQQWTLIADSNNHQSIRTVLPPGPCVPVSGELLSGLSPIRALRAVVRETSGHQLLEIWDRHGLRKCLNLTALNKHGRVYDDAQFGCLSWSECENKLLYVAEKSKNTSIETHDGESACRKLLVCVIVPKQDRSVYCEDWGEALTNKSVPVICVVNLQTGSVTVLQGVPPDVSPGQALWAPSSQSVFFVGWYHEPFRLGLRFCSNRRSALFKLDLDGNCEYLSGDNLSVSCPRLSPDGSVLIYLQGRVFGPHNQCLSLRQLDLKSEKTSTLLDVVNRPQTGEFAGVYEALPPCCWSADGQRVVFSSARRNWKHLLHVIYICLSDLSVYGSWKLLTVQKDLMVVCCSSPNTPPTLVRLNAHAHCIMLKYSLLGSKCLSLFPYETCCDDNLSLSSAGLDFGAVLVKPPLYEAKTPLVVFIHGLCLLILNYRGSTGFGQDSILSLIGQIGSQDVKDVQTAVLTALQMDITLDPKRLAVIGGSHGGFLSCHLVGQYPEFYRACAARNPVINAATLLGTSDIVDWRYTSVGLQYSYDQIPTAEALAAMLQKSPITHAAQIKAPVLLMLGARDRRVSPHQGLELYKALKSRASPVRLLWFPEDGHSLSRVDTQADCFLNTVLWLHQHL</sequence>
<evidence type="ECO:0000313" key="11">
    <source>
        <dbReference type="Ensembl" id="ENSSLUP00000018177.1"/>
    </source>
</evidence>
<evidence type="ECO:0000256" key="3">
    <source>
        <dbReference type="ARBA" id="ARBA00010040"/>
    </source>
</evidence>
<organism evidence="11 12">
    <name type="scientific">Sander lucioperca</name>
    <name type="common">Pike-perch</name>
    <name type="synonym">Perca lucioperca</name>
    <dbReference type="NCBI Taxonomy" id="283035"/>
    <lineage>
        <taxon>Eukaryota</taxon>
        <taxon>Metazoa</taxon>
        <taxon>Chordata</taxon>
        <taxon>Craniata</taxon>
        <taxon>Vertebrata</taxon>
        <taxon>Euteleostomi</taxon>
        <taxon>Actinopterygii</taxon>
        <taxon>Neopterygii</taxon>
        <taxon>Teleostei</taxon>
        <taxon>Neoteleostei</taxon>
        <taxon>Acanthomorphata</taxon>
        <taxon>Eupercaria</taxon>
        <taxon>Perciformes</taxon>
        <taxon>Percoidei</taxon>
        <taxon>Percidae</taxon>
        <taxon>Luciopercinae</taxon>
        <taxon>Sander</taxon>
    </lineage>
</organism>